<evidence type="ECO:0000313" key="3">
    <source>
        <dbReference type="Proteomes" id="UP000663888"/>
    </source>
</evidence>
<organism evidence="2 3">
    <name type="scientific">Rhizoctonia solani</name>
    <dbReference type="NCBI Taxonomy" id="456999"/>
    <lineage>
        <taxon>Eukaryota</taxon>
        <taxon>Fungi</taxon>
        <taxon>Dikarya</taxon>
        <taxon>Basidiomycota</taxon>
        <taxon>Agaricomycotina</taxon>
        <taxon>Agaricomycetes</taxon>
        <taxon>Cantharellales</taxon>
        <taxon>Ceratobasidiaceae</taxon>
        <taxon>Rhizoctonia</taxon>
    </lineage>
</organism>
<evidence type="ECO:0000256" key="1">
    <source>
        <dbReference type="SAM" id="MobiDB-lite"/>
    </source>
</evidence>
<dbReference type="AlphaFoldDB" id="A0A8H3C0E3"/>
<proteinExistence type="predicted"/>
<sequence length="307" mass="34901">MSHSLPPPYYTAVATLQPEHRDIASLIRKLSEDILKTDQNFHDVRVFLQGKYAEVAPPNLKDDWRTLQQLYTNLIWSARKTATQVQTRNSEFINPILPIIGEPDVSNEEKVEELEGFIQRPPPKFLTSTESADTIKQINTGMTNLLKKYEERADQLVATAYANISRFEDEREKQKERAEADKEKEKKSSYSWFSSGPTEVSTPPAKIDYDAKIAEENSKIEGINKQRDEIKAKMADIRFSLNTIPDQVGHCFSTVWTHITNDATHLKSRLEGSTTSPMPDISTVVRVYTEINAALKYYATNVNSMGN</sequence>
<evidence type="ECO:0000313" key="2">
    <source>
        <dbReference type="EMBL" id="CAE6468417.1"/>
    </source>
</evidence>
<comment type="caution">
    <text evidence="2">The sequence shown here is derived from an EMBL/GenBank/DDBJ whole genome shotgun (WGS) entry which is preliminary data.</text>
</comment>
<protein>
    <submittedName>
        <fullName evidence="2">Uncharacterized protein</fullName>
    </submittedName>
</protein>
<gene>
    <name evidence="2" type="ORF">RDB_LOCUS102571</name>
</gene>
<feature type="compositionally biased region" description="Polar residues" evidence="1">
    <location>
        <begin position="189"/>
        <end position="201"/>
    </location>
</feature>
<dbReference type="EMBL" id="CAJMWX010001114">
    <property type="protein sequence ID" value="CAE6468417.1"/>
    <property type="molecule type" value="Genomic_DNA"/>
</dbReference>
<reference evidence="2" key="1">
    <citation type="submission" date="2021-01" db="EMBL/GenBank/DDBJ databases">
        <authorList>
            <person name="Kaushik A."/>
        </authorList>
    </citation>
    <scope>NUCLEOTIDE SEQUENCE</scope>
    <source>
        <strain evidence="2">AG4-R118</strain>
    </source>
</reference>
<dbReference type="Proteomes" id="UP000663888">
    <property type="component" value="Unassembled WGS sequence"/>
</dbReference>
<accession>A0A8H3C0E3</accession>
<name>A0A8H3C0E3_9AGAM</name>
<feature type="region of interest" description="Disordered" evidence="1">
    <location>
        <begin position="168"/>
        <end position="201"/>
    </location>
</feature>
<feature type="compositionally biased region" description="Basic and acidic residues" evidence="1">
    <location>
        <begin position="168"/>
        <end position="188"/>
    </location>
</feature>